<evidence type="ECO:0000256" key="1">
    <source>
        <dbReference type="SAM" id="MobiDB-lite"/>
    </source>
</evidence>
<organism evidence="2 3">
    <name type="scientific">Lentinula lateritia</name>
    <dbReference type="NCBI Taxonomy" id="40482"/>
    <lineage>
        <taxon>Eukaryota</taxon>
        <taxon>Fungi</taxon>
        <taxon>Dikarya</taxon>
        <taxon>Basidiomycota</taxon>
        <taxon>Agaricomycotina</taxon>
        <taxon>Agaricomycetes</taxon>
        <taxon>Agaricomycetidae</taxon>
        <taxon>Agaricales</taxon>
        <taxon>Marasmiineae</taxon>
        <taxon>Omphalotaceae</taxon>
        <taxon>Lentinula</taxon>
    </lineage>
</organism>
<dbReference type="AlphaFoldDB" id="A0A9W9AY58"/>
<gene>
    <name evidence="2" type="ORF">C8J55DRAFT_556384</name>
</gene>
<sequence>MTKKLTGLRNLTLPRSFQEAVALALDIAVGRADQLVSSNVDTYISFPQLANTNKPIFFETPTFRIHKAVSKFIACVLSFPTFSVHPWRRVSEVRTKQDGHLDHHDEHDDQHRQQQTPERRTKKQHVVSPSRSPAPLQRGQPTTPTTTTRRSTDNANNSNKEVEVEVEDEVEAVYTPSLSRNIVSGAVAGTVVVVVSSLPWGSLLGFGFGLGRFVNGMESAFLRMVAGAGVGQRLATSLTPEERRFGGVLALAVVGVDEFYSESEGRAKTMKV</sequence>
<evidence type="ECO:0000313" key="3">
    <source>
        <dbReference type="Proteomes" id="UP001150238"/>
    </source>
</evidence>
<reference evidence="2" key="1">
    <citation type="submission" date="2022-08" db="EMBL/GenBank/DDBJ databases">
        <authorList>
            <consortium name="DOE Joint Genome Institute"/>
            <person name="Min B."/>
            <person name="Riley R."/>
            <person name="Sierra-Patev S."/>
            <person name="Naranjo-Ortiz M."/>
            <person name="Looney B."/>
            <person name="Konkel Z."/>
            <person name="Slot J.C."/>
            <person name="Sakamoto Y."/>
            <person name="Steenwyk J.L."/>
            <person name="Rokas A."/>
            <person name="Carro J."/>
            <person name="Camarero S."/>
            <person name="Ferreira P."/>
            <person name="Molpeceres G."/>
            <person name="Ruiz-Duenas F.J."/>
            <person name="Serrano A."/>
            <person name="Henrissat B."/>
            <person name="Drula E."/>
            <person name="Hughes K.W."/>
            <person name="Mata J.L."/>
            <person name="Ishikawa N.K."/>
            <person name="Vargas-Isla R."/>
            <person name="Ushijima S."/>
            <person name="Smith C.A."/>
            <person name="Ahrendt S."/>
            <person name="Andreopoulos W."/>
            <person name="He G."/>
            <person name="Labutti K."/>
            <person name="Lipzen A."/>
            <person name="Ng V."/>
            <person name="Sandor L."/>
            <person name="Barry K."/>
            <person name="Martinez A.T."/>
            <person name="Xiao Y."/>
            <person name="Gibbons J.G."/>
            <person name="Terashima K."/>
            <person name="Hibbett D.S."/>
            <person name="Grigoriev I.V."/>
        </authorList>
    </citation>
    <scope>NUCLEOTIDE SEQUENCE</scope>
    <source>
        <strain evidence="2">Sp2 HRB7682 ss15</strain>
    </source>
</reference>
<comment type="caution">
    <text evidence="2">The sequence shown here is derived from an EMBL/GenBank/DDBJ whole genome shotgun (WGS) entry which is preliminary data.</text>
</comment>
<dbReference type="Proteomes" id="UP001150238">
    <property type="component" value="Unassembled WGS sequence"/>
</dbReference>
<feature type="compositionally biased region" description="Basic and acidic residues" evidence="1">
    <location>
        <begin position="96"/>
        <end position="112"/>
    </location>
</feature>
<protein>
    <submittedName>
        <fullName evidence="2">Uncharacterized protein</fullName>
    </submittedName>
</protein>
<dbReference type="EMBL" id="JANVFS010000005">
    <property type="protein sequence ID" value="KAJ4492048.1"/>
    <property type="molecule type" value="Genomic_DNA"/>
</dbReference>
<accession>A0A9W9AY58</accession>
<proteinExistence type="predicted"/>
<evidence type="ECO:0000313" key="2">
    <source>
        <dbReference type="EMBL" id="KAJ4492048.1"/>
    </source>
</evidence>
<reference evidence="2" key="2">
    <citation type="journal article" date="2023" name="Proc. Natl. Acad. Sci. U.S.A.">
        <title>A global phylogenomic analysis of the shiitake genus Lentinula.</title>
        <authorList>
            <person name="Sierra-Patev S."/>
            <person name="Min B."/>
            <person name="Naranjo-Ortiz M."/>
            <person name="Looney B."/>
            <person name="Konkel Z."/>
            <person name="Slot J.C."/>
            <person name="Sakamoto Y."/>
            <person name="Steenwyk J.L."/>
            <person name="Rokas A."/>
            <person name="Carro J."/>
            <person name="Camarero S."/>
            <person name="Ferreira P."/>
            <person name="Molpeceres G."/>
            <person name="Ruiz-Duenas F.J."/>
            <person name="Serrano A."/>
            <person name="Henrissat B."/>
            <person name="Drula E."/>
            <person name="Hughes K.W."/>
            <person name="Mata J.L."/>
            <person name="Ishikawa N.K."/>
            <person name="Vargas-Isla R."/>
            <person name="Ushijima S."/>
            <person name="Smith C.A."/>
            <person name="Donoghue J."/>
            <person name="Ahrendt S."/>
            <person name="Andreopoulos W."/>
            <person name="He G."/>
            <person name="LaButti K."/>
            <person name="Lipzen A."/>
            <person name="Ng V."/>
            <person name="Riley R."/>
            <person name="Sandor L."/>
            <person name="Barry K."/>
            <person name="Martinez A.T."/>
            <person name="Xiao Y."/>
            <person name="Gibbons J.G."/>
            <person name="Terashima K."/>
            <person name="Grigoriev I.V."/>
            <person name="Hibbett D."/>
        </authorList>
    </citation>
    <scope>NUCLEOTIDE SEQUENCE</scope>
    <source>
        <strain evidence="2">Sp2 HRB7682 ss15</strain>
    </source>
</reference>
<feature type="region of interest" description="Disordered" evidence="1">
    <location>
        <begin position="96"/>
        <end position="164"/>
    </location>
</feature>
<name>A0A9W9AY58_9AGAR</name>